<dbReference type="Proteomes" id="UP001234178">
    <property type="component" value="Unassembled WGS sequence"/>
</dbReference>
<feature type="compositionally biased region" description="Polar residues" evidence="1">
    <location>
        <begin position="1"/>
        <end position="18"/>
    </location>
</feature>
<proteinExistence type="predicted"/>
<feature type="region of interest" description="Disordered" evidence="1">
    <location>
        <begin position="1"/>
        <end position="63"/>
    </location>
</feature>
<feature type="compositionally biased region" description="Polar residues" evidence="1">
    <location>
        <begin position="46"/>
        <end position="63"/>
    </location>
</feature>
<dbReference type="EMBL" id="JAOYFB010000004">
    <property type="protein sequence ID" value="KAK4013380.1"/>
    <property type="molecule type" value="Genomic_DNA"/>
</dbReference>
<keyword evidence="4" id="KW-1185">Reference proteome</keyword>
<feature type="compositionally biased region" description="Low complexity" evidence="1">
    <location>
        <begin position="19"/>
        <end position="29"/>
    </location>
</feature>
<evidence type="ECO:0000256" key="1">
    <source>
        <dbReference type="SAM" id="MobiDB-lite"/>
    </source>
</evidence>
<sequence>MATLRFTSSFHPSTNATRSMSATQSSKSSAGVPENMGISLHPQCNEHGSTTTSVNTAENGATY</sequence>
<reference evidence="2 4" key="1">
    <citation type="journal article" date="2023" name="Nucleic Acids Res.">
        <title>The hologenome of Daphnia magna reveals possible DNA methylation and microbiome-mediated evolution of the host genome.</title>
        <authorList>
            <person name="Chaturvedi A."/>
            <person name="Li X."/>
            <person name="Dhandapani V."/>
            <person name="Marshall H."/>
            <person name="Kissane S."/>
            <person name="Cuenca-Cambronero M."/>
            <person name="Asole G."/>
            <person name="Calvet F."/>
            <person name="Ruiz-Romero M."/>
            <person name="Marangio P."/>
            <person name="Guigo R."/>
            <person name="Rago D."/>
            <person name="Mirbahai L."/>
            <person name="Eastwood N."/>
            <person name="Colbourne J.K."/>
            <person name="Zhou J."/>
            <person name="Mallon E."/>
            <person name="Orsini L."/>
        </authorList>
    </citation>
    <scope>NUCLEOTIDE SEQUENCE [LARGE SCALE GENOMIC DNA]</scope>
    <source>
        <strain evidence="2">LRV0_1</strain>
    </source>
</reference>
<comment type="caution">
    <text evidence="2">The sequence shown here is derived from an EMBL/GenBank/DDBJ whole genome shotgun (WGS) entry which is preliminary data.</text>
</comment>
<name>A0ABQ9ZKA4_9CRUS</name>
<protein>
    <submittedName>
        <fullName evidence="2">Uncharacterized protein</fullName>
    </submittedName>
</protein>
<evidence type="ECO:0000313" key="4">
    <source>
        <dbReference type="Proteomes" id="UP001234178"/>
    </source>
</evidence>
<evidence type="ECO:0000313" key="2">
    <source>
        <dbReference type="EMBL" id="KAK4013351.1"/>
    </source>
</evidence>
<gene>
    <name evidence="2" type="ORF">OUZ56_025598</name>
    <name evidence="3" type="ORF">OUZ56_025895</name>
</gene>
<organism evidence="2 4">
    <name type="scientific">Daphnia magna</name>
    <dbReference type="NCBI Taxonomy" id="35525"/>
    <lineage>
        <taxon>Eukaryota</taxon>
        <taxon>Metazoa</taxon>
        <taxon>Ecdysozoa</taxon>
        <taxon>Arthropoda</taxon>
        <taxon>Crustacea</taxon>
        <taxon>Branchiopoda</taxon>
        <taxon>Diplostraca</taxon>
        <taxon>Cladocera</taxon>
        <taxon>Anomopoda</taxon>
        <taxon>Daphniidae</taxon>
        <taxon>Daphnia</taxon>
    </lineage>
</organism>
<dbReference type="EMBL" id="JAOYFB010000004">
    <property type="protein sequence ID" value="KAK4013351.1"/>
    <property type="molecule type" value="Genomic_DNA"/>
</dbReference>
<evidence type="ECO:0000313" key="3">
    <source>
        <dbReference type="EMBL" id="KAK4013380.1"/>
    </source>
</evidence>
<accession>A0ABQ9ZKA4</accession>